<reference evidence="7 8" key="1">
    <citation type="submission" date="2021-06" db="EMBL/GenBank/DDBJ databases">
        <title>Chromosome-level genome assembly of the red-tail catfish (Hemibagrus wyckioides).</title>
        <authorList>
            <person name="Shao F."/>
        </authorList>
    </citation>
    <scope>NUCLEOTIDE SEQUENCE [LARGE SCALE GENOMIC DNA]</scope>
    <source>
        <strain evidence="7">EC202008001</strain>
        <tissue evidence="7">Blood</tissue>
    </source>
</reference>
<feature type="domain" description="Ig-like" evidence="6">
    <location>
        <begin position="125"/>
        <end position="207"/>
    </location>
</feature>
<evidence type="ECO:0000259" key="6">
    <source>
        <dbReference type="PROSITE" id="PS50835"/>
    </source>
</evidence>
<organism evidence="7 8">
    <name type="scientific">Hemibagrus wyckioides</name>
    <dbReference type="NCBI Taxonomy" id="337641"/>
    <lineage>
        <taxon>Eukaryota</taxon>
        <taxon>Metazoa</taxon>
        <taxon>Chordata</taxon>
        <taxon>Craniata</taxon>
        <taxon>Vertebrata</taxon>
        <taxon>Euteleostomi</taxon>
        <taxon>Actinopterygii</taxon>
        <taxon>Neopterygii</taxon>
        <taxon>Teleostei</taxon>
        <taxon>Ostariophysi</taxon>
        <taxon>Siluriformes</taxon>
        <taxon>Bagridae</taxon>
        <taxon>Hemibagrus</taxon>
    </lineage>
</organism>
<dbReference type="Gene3D" id="2.60.40.10">
    <property type="entry name" value="Immunoglobulins"/>
    <property type="match status" value="1"/>
</dbReference>
<comment type="caution">
    <text evidence="7">The sequence shown here is derived from an EMBL/GenBank/DDBJ whole genome shotgun (WGS) entry which is preliminary data.</text>
</comment>
<dbReference type="InterPro" id="IPR013783">
    <property type="entry name" value="Ig-like_fold"/>
</dbReference>
<evidence type="ECO:0000256" key="2">
    <source>
        <dbReference type="ARBA" id="ARBA00023157"/>
    </source>
</evidence>
<gene>
    <name evidence="7" type="ORF">KOW79_016060</name>
</gene>
<name>A0A9D3NG51_9TELE</name>
<dbReference type="PANTHER" id="PTHR44337">
    <property type="entry name" value="CARCINOEMBRYONIC ANTIGEN-RELATED CELL ADHESION MOLECULE 8"/>
    <property type="match status" value="1"/>
</dbReference>
<proteinExistence type="predicted"/>
<feature type="chain" id="PRO_5038403034" description="Ig-like domain-containing protein" evidence="5">
    <location>
        <begin position="22"/>
        <end position="237"/>
    </location>
</feature>
<evidence type="ECO:0000313" key="8">
    <source>
        <dbReference type="Proteomes" id="UP000824219"/>
    </source>
</evidence>
<evidence type="ECO:0000256" key="5">
    <source>
        <dbReference type="SAM" id="SignalP"/>
    </source>
</evidence>
<accession>A0A9D3NG51</accession>
<evidence type="ECO:0000256" key="3">
    <source>
        <dbReference type="ARBA" id="ARBA00023180"/>
    </source>
</evidence>
<keyword evidence="2" id="KW-1015">Disulfide bond</keyword>
<dbReference type="PROSITE" id="PS50835">
    <property type="entry name" value="IG_LIKE"/>
    <property type="match status" value="1"/>
</dbReference>
<dbReference type="Proteomes" id="UP000824219">
    <property type="component" value="Linkage Group LG19"/>
</dbReference>
<keyword evidence="4" id="KW-0393">Immunoglobulin domain</keyword>
<keyword evidence="1 5" id="KW-0732">Signal</keyword>
<keyword evidence="8" id="KW-1185">Reference proteome</keyword>
<dbReference type="PANTHER" id="PTHR44337:SF20">
    <property type="entry name" value="CARCINOEMBRYONIC ANTIGEN-RELATED CELL ADHESION MOLECULE 5-RELATED"/>
    <property type="match status" value="1"/>
</dbReference>
<sequence length="237" mass="25032">MAYKPIPLCLLLPLLHFTAHGVDMAEKDSANPQLNVNEPSGPLGVTIFGPNAVTVGVPCSYVCIADCSPSCNYTIGVDDQTGAGNEIQFTLNQWVKSKKVTCTATNIVTGKSATTRKTLHIFEGPVNVIINGPQTLTPGEDQRFLCSATCIPSCTYTWVVDGDPVSGSGDEVVIKAPPEAISGKIVCKATNSASGLFAAAVRKLNVTQSYPSSADRVELLPTLVFASIIQFGIMVRL</sequence>
<dbReference type="EMBL" id="JAHKSW010000019">
    <property type="protein sequence ID" value="KAG7320207.1"/>
    <property type="molecule type" value="Genomic_DNA"/>
</dbReference>
<protein>
    <recommendedName>
        <fullName evidence="6">Ig-like domain-containing protein</fullName>
    </recommendedName>
</protein>
<dbReference type="SUPFAM" id="SSF48726">
    <property type="entry name" value="Immunoglobulin"/>
    <property type="match status" value="1"/>
</dbReference>
<feature type="signal peptide" evidence="5">
    <location>
        <begin position="1"/>
        <end position="21"/>
    </location>
</feature>
<evidence type="ECO:0000313" key="7">
    <source>
        <dbReference type="EMBL" id="KAG7320207.1"/>
    </source>
</evidence>
<dbReference type="OrthoDB" id="8529748at2759"/>
<dbReference type="InterPro" id="IPR036179">
    <property type="entry name" value="Ig-like_dom_sf"/>
</dbReference>
<keyword evidence="3" id="KW-0325">Glycoprotein</keyword>
<dbReference type="InterPro" id="IPR007110">
    <property type="entry name" value="Ig-like_dom"/>
</dbReference>
<dbReference type="AlphaFoldDB" id="A0A9D3NG51"/>
<dbReference type="InterPro" id="IPR052598">
    <property type="entry name" value="IgSF_CEA-related"/>
</dbReference>
<evidence type="ECO:0000256" key="1">
    <source>
        <dbReference type="ARBA" id="ARBA00022729"/>
    </source>
</evidence>
<evidence type="ECO:0000256" key="4">
    <source>
        <dbReference type="ARBA" id="ARBA00023319"/>
    </source>
</evidence>